<feature type="chain" id="PRO_5023088885" evidence="7">
    <location>
        <begin position="22"/>
        <end position="463"/>
    </location>
</feature>
<evidence type="ECO:0000256" key="3">
    <source>
        <dbReference type="ARBA" id="ARBA00022723"/>
    </source>
</evidence>
<evidence type="ECO:0000256" key="2">
    <source>
        <dbReference type="ARBA" id="ARBA00008779"/>
    </source>
</evidence>
<dbReference type="EMBL" id="SJPM01000001">
    <property type="protein sequence ID" value="TWU03936.1"/>
    <property type="molecule type" value="Genomic_DNA"/>
</dbReference>
<dbReference type="Proteomes" id="UP000316213">
    <property type="component" value="Unassembled WGS sequence"/>
</dbReference>
<evidence type="ECO:0000259" key="8">
    <source>
        <dbReference type="Pfam" id="PF00884"/>
    </source>
</evidence>
<sequence length="463" mass="51535" precursor="true">MIRTQIVALVAFVAFASVAGADQPPNIVLILSDDQSWTDYGFMGHDAIQTPNLDKLARDSARFRRGYVPTALCRPSLMTLITGLYSHQNLVTGNDPAATDANRAHATKAGESARELLISNIDKHPTVPRMLAEKGYLSFQSGKWWEGSFQRGGFTHGMTRGYPEKGGRHGDDGLKIGREGMQPVNDFIDTAVDMKKPFFLWYAPFLPHTPHNPPERILKKYQQEGRTESVAKYYAMCEWFDETCGQLLGRLDAKGIADKTLVVYVTDNGWVQDPNSKGYAARSKRSPYEAGTRTPIMFRWPAQIHPADRPELCSSIDIVPTMLAAAGADIPANLPGLNLLPNLKSETPIARDTIFGESFAHDIADIENPEASLLYRWVIEDQTKLLLTYDGAPGKMKFPPSGGEPQLFDLKNDPHEKVNLAAQQPQVVKELRGRLIDWYPVTQRKQDTVASAEKANEKTRRAK</sequence>
<dbReference type="InterPro" id="IPR050738">
    <property type="entry name" value="Sulfatase"/>
</dbReference>
<dbReference type="Pfam" id="PF00884">
    <property type="entry name" value="Sulfatase"/>
    <property type="match status" value="1"/>
</dbReference>
<dbReference type="Gene3D" id="3.30.1120.10">
    <property type="match status" value="1"/>
</dbReference>
<comment type="caution">
    <text evidence="9">The sequence shown here is derived from an EMBL/GenBank/DDBJ whole genome shotgun (WGS) entry which is preliminary data.</text>
</comment>
<dbReference type="GO" id="GO:0046872">
    <property type="term" value="F:metal ion binding"/>
    <property type="evidence" value="ECO:0007669"/>
    <property type="project" value="UniProtKB-KW"/>
</dbReference>
<keyword evidence="6" id="KW-0106">Calcium</keyword>
<feature type="signal peptide" evidence="7">
    <location>
        <begin position="1"/>
        <end position="21"/>
    </location>
</feature>
<evidence type="ECO:0000256" key="5">
    <source>
        <dbReference type="ARBA" id="ARBA00022801"/>
    </source>
</evidence>
<evidence type="ECO:0000313" key="10">
    <source>
        <dbReference type="Proteomes" id="UP000316213"/>
    </source>
</evidence>
<comment type="cofactor">
    <cofactor evidence="1">
        <name>Ca(2+)</name>
        <dbReference type="ChEBI" id="CHEBI:29108"/>
    </cofactor>
</comment>
<dbReference type="OrthoDB" id="246867at2"/>
<dbReference type="InterPro" id="IPR017850">
    <property type="entry name" value="Alkaline_phosphatase_core_sf"/>
</dbReference>
<keyword evidence="10" id="KW-1185">Reference proteome</keyword>
<dbReference type="InterPro" id="IPR000917">
    <property type="entry name" value="Sulfatase_N"/>
</dbReference>
<dbReference type="EC" id="3.1.6.1" evidence="9"/>
<evidence type="ECO:0000256" key="1">
    <source>
        <dbReference type="ARBA" id="ARBA00001913"/>
    </source>
</evidence>
<dbReference type="PANTHER" id="PTHR42693:SF42">
    <property type="entry name" value="ARYLSULFATASE G"/>
    <property type="match status" value="1"/>
</dbReference>
<dbReference type="Gene3D" id="3.40.720.10">
    <property type="entry name" value="Alkaline Phosphatase, subunit A"/>
    <property type="match status" value="1"/>
</dbReference>
<accession>A0A5C6AXX1</accession>
<evidence type="ECO:0000256" key="6">
    <source>
        <dbReference type="ARBA" id="ARBA00022837"/>
    </source>
</evidence>
<reference evidence="9 10" key="1">
    <citation type="submission" date="2019-02" db="EMBL/GenBank/DDBJ databases">
        <title>Deep-cultivation of Planctomycetes and their phenomic and genomic characterization uncovers novel biology.</title>
        <authorList>
            <person name="Wiegand S."/>
            <person name="Jogler M."/>
            <person name="Boedeker C."/>
            <person name="Pinto D."/>
            <person name="Vollmers J."/>
            <person name="Rivas-Marin E."/>
            <person name="Kohn T."/>
            <person name="Peeters S.H."/>
            <person name="Heuer A."/>
            <person name="Rast P."/>
            <person name="Oberbeckmann S."/>
            <person name="Bunk B."/>
            <person name="Jeske O."/>
            <person name="Meyerdierks A."/>
            <person name="Storesund J.E."/>
            <person name="Kallscheuer N."/>
            <person name="Luecker S."/>
            <person name="Lage O.M."/>
            <person name="Pohl T."/>
            <person name="Merkel B.J."/>
            <person name="Hornburger P."/>
            <person name="Mueller R.-W."/>
            <person name="Bruemmer F."/>
            <person name="Labrenz M."/>
            <person name="Spormann A.M."/>
            <person name="Op Den Camp H."/>
            <person name="Overmann J."/>
            <person name="Amann R."/>
            <person name="Jetten M.S.M."/>
            <person name="Mascher T."/>
            <person name="Medema M.H."/>
            <person name="Devos D.P."/>
            <person name="Kaster A.-K."/>
            <person name="Ovreas L."/>
            <person name="Rohde M."/>
            <person name="Galperin M.Y."/>
            <person name="Jogler C."/>
        </authorList>
    </citation>
    <scope>NUCLEOTIDE SEQUENCE [LARGE SCALE GENOMIC DNA]</scope>
    <source>
        <strain evidence="9 10">Pla100</strain>
    </source>
</reference>
<dbReference type="PANTHER" id="PTHR42693">
    <property type="entry name" value="ARYLSULFATASE FAMILY MEMBER"/>
    <property type="match status" value="1"/>
</dbReference>
<keyword evidence="4 7" id="KW-0732">Signal</keyword>
<dbReference type="GO" id="GO:0004065">
    <property type="term" value="F:arylsulfatase activity"/>
    <property type="evidence" value="ECO:0007669"/>
    <property type="project" value="UniProtKB-EC"/>
</dbReference>
<proteinExistence type="inferred from homology"/>
<keyword evidence="5 9" id="KW-0378">Hydrolase</keyword>
<name>A0A5C6AXX1_9BACT</name>
<evidence type="ECO:0000256" key="4">
    <source>
        <dbReference type="ARBA" id="ARBA00022729"/>
    </source>
</evidence>
<dbReference type="CDD" id="cd16027">
    <property type="entry name" value="SGSH"/>
    <property type="match status" value="1"/>
</dbReference>
<evidence type="ECO:0000313" key="9">
    <source>
        <dbReference type="EMBL" id="TWU03936.1"/>
    </source>
</evidence>
<dbReference type="RefSeq" id="WP_146576347.1">
    <property type="nucleotide sequence ID" value="NZ_SJPM01000001.1"/>
</dbReference>
<evidence type="ECO:0000256" key="7">
    <source>
        <dbReference type="SAM" id="SignalP"/>
    </source>
</evidence>
<organism evidence="9 10">
    <name type="scientific">Neorhodopirellula pilleata</name>
    <dbReference type="NCBI Taxonomy" id="2714738"/>
    <lineage>
        <taxon>Bacteria</taxon>
        <taxon>Pseudomonadati</taxon>
        <taxon>Planctomycetota</taxon>
        <taxon>Planctomycetia</taxon>
        <taxon>Pirellulales</taxon>
        <taxon>Pirellulaceae</taxon>
        <taxon>Neorhodopirellula</taxon>
    </lineage>
</organism>
<dbReference type="SUPFAM" id="SSF53649">
    <property type="entry name" value="Alkaline phosphatase-like"/>
    <property type="match status" value="1"/>
</dbReference>
<gene>
    <name evidence="9" type="ORF">Pla100_08720</name>
</gene>
<protein>
    <submittedName>
        <fullName evidence="9">Arylsulfatase</fullName>
        <ecNumber evidence="9">3.1.6.1</ecNumber>
    </submittedName>
</protein>
<keyword evidence="3" id="KW-0479">Metal-binding</keyword>
<comment type="similarity">
    <text evidence="2">Belongs to the sulfatase family.</text>
</comment>
<feature type="domain" description="Sulfatase N-terminal" evidence="8">
    <location>
        <begin position="25"/>
        <end position="328"/>
    </location>
</feature>
<dbReference type="AlphaFoldDB" id="A0A5C6AXX1"/>